<dbReference type="PROSITE" id="PS50883">
    <property type="entry name" value="EAL"/>
    <property type="match status" value="1"/>
</dbReference>
<dbReference type="GO" id="GO:0071111">
    <property type="term" value="F:cyclic-guanylate-specific phosphodiesterase activity"/>
    <property type="evidence" value="ECO:0007669"/>
    <property type="project" value="UniProtKB-EC"/>
</dbReference>
<dbReference type="InterPro" id="IPR050706">
    <property type="entry name" value="Cyclic-di-GMP_PDE-like"/>
</dbReference>
<dbReference type="SMART" id="SM00240">
    <property type="entry name" value="FHA"/>
    <property type="match status" value="1"/>
</dbReference>
<dbReference type="SUPFAM" id="SSF49879">
    <property type="entry name" value="SMAD/FHA domain"/>
    <property type="match status" value="1"/>
</dbReference>
<dbReference type="PROSITE" id="PS50006">
    <property type="entry name" value="FHA_DOMAIN"/>
    <property type="match status" value="1"/>
</dbReference>
<dbReference type="InterPro" id="IPR035919">
    <property type="entry name" value="EAL_sf"/>
</dbReference>
<dbReference type="Pfam" id="PF00563">
    <property type="entry name" value="EAL"/>
    <property type="match status" value="1"/>
</dbReference>
<evidence type="ECO:0000313" key="4">
    <source>
        <dbReference type="Proteomes" id="UP000316213"/>
    </source>
</evidence>
<dbReference type="CDD" id="cd01948">
    <property type="entry name" value="EAL"/>
    <property type="match status" value="1"/>
</dbReference>
<dbReference type="AlphaFoldDB" id="A0A5C6AQB4"/>
<evidence type="ECO:0000259" key="2">
    <source>
        <dbReference type="PROSITE" id="PS50883"/>
    </source>
</evidence>
<dbReference type="InterPro" id="IPR001633">
    <property type="entry name" value="EAL_dom"/>
</dbReference>
<dbReference type="Gene3D" id="3.20.20.450">
    <property type="entry name" value="EAL domain"/>
    <property type="match status" value="1"/>
</dbReference>
<dbReference type="Pfam" id="PF00498">
    <property type="entry name" value="FHA"/>
    <property type="match status" value="1"/>
</dbReference>
<dbReference type="SMART" id="SM00052">
    <property type="entry name" value="EAL"/>
    <property type="match status" value="1"/>
</dbReference>
<dbReference type="EC" id="3.1.4.52" evidence="3"/>
<dbReference type="SUPFAM" id="SSF141868">
    <property type="entry name" value="EAL domain-like"/>
    <property type="match status" value="1"/>
</dbReference>
<keyword evidence="4" id="KW-1185">Reference proteome</keyword>
<protein>
    <submittedName>
        <fullName evidence="3">Cyclic di-GMP phosphodiesterase YfgF</fullName>
        <ecNumber evidence="3">3.1.4.52</ecNumber>
    </submittedName>
</protein>
<dbReference type="CDD" id="cd00060">
    <property type="entry name" value="FHA"/>
    <property type="match status" value="1"/>
</dbReference>
<proteinExistence type="predicted"/>
<sequence length="369" mass="40922">MILSHEIKNNVTWTLTEYGSGDHQKRTIKLPGRPVTIGRSDEADVCIAVASISKQHAKVWPENDCLHVQDLGSTNGTHHNGSPVHRATLKDGDLLQFANAVFRVGVMEDNVVDGTMEEGLIPWAQTLLTFERLLSERAVVPNLQPIITMDRLSTPGYEVLARSNLPELKNPAAMFEVAKRLGQEAGLSELMRDEAARLLAQIDRFDSQVYLNTHPVEFGTERLRDSLVTLAEKFPGIHFMIEVHEGAVTQLEEMRALRELITELGMGLSYDDFGAGQGRLLELVEVPPDVLKFDMQLIRDIDSASKNRQDLLCSLIRIAKDAGTTTLAEGVETEAEHETCCQLGFELGQGFLYGRPAPISEINFPVARL</sequence>
<organism evidence="3 4">
    <name type="scientific">Neorhodopirellula pilleata</name>
    <dbReference type="NCBI Taxonomy" id="2714738"/>
    <lineage>
        <taxon>Bacteria</taxon>
        <taxon>Pseudomonadati</taxon>
        <taxon>Planctomycetota</taxon>
        <taxon>Planctomycetia</taxon>
        <taxon>Pirellulales</taxon>
        <taxon>Pirellulaceae</taxon>
        <taxon>Neorhodopirellula</taxon>
    </lineage>
</organism>
<dbReference type="InterPro" id="IPR008984">
    <property type="entry name" value="SMAD_FHA_dom_sf"/>
</dbReference>
<gene>
    <name evidence="3" type="primary">yfgF</name>
    <name evidence="3" type="ORF">Pla100_16460</name>
</gene>
<dbReference type="Gene3D" id="2.60.200.20">
    <property type="match status" value="1"/>
</dbReference>
<dbReference type="PANTHER" id="PTHR33121:SF76">
    <property type="entry name" value="SIGNALING PROTEIN"/>
    <property type="match status" value="1"/>
</dbReference>
<name>A0A5C6AQB4_9BACT</name>
<evidence type="ECO:0000259" key="1">
    <source>
        <dbReference type="PROSITE" id="PS50006"/>
    </source>
</evidence>
<dbReference type="Proteomes" id="UP000316213">
    <property type="component" value="Unassembled WGS sequence"/>
</dbReference>
<reference evidence="3 4" key="1">
    <citation type="submission" date="2019-02" db="EMBL/GenBank/DDBJ databases">
        <title>Deep-cultivation of Planctomycetes and their phenomic and genomic characterization uncovers novel biology.</title>
        <authorList>
            <person name="Wiegand S."/>
            <person name="Jogler M."/>
            <person name="Boedeker C."/>
            <person name="Pinto D."/>
            <person name="Vollmers J."/>
            <person name="Rivas-Marin E."/>
            <person name="Kohn T."/>
            <person name="Peeters S.H."/>
            <person name="Heuer A."/>
            <person name="Rast P."/>
            <person name="Oberbeckmann S."/>
            <person name="Bunk B."/>
            <person name="Jeske O."/>
            <person name="Meyerdierks A."/>
            <person name="Storesund J.E."/>
            <person name="Kallscheuer N."/>
            <person name="Luecker S."/>
            <person name="Lage O.M."/>
            <person name="Pohl T."/>
            <person name="Merkel B.J."/>
            <person name="Hornburger P."/>
            <person name="Mueller R.-W."/>
            <person name="Bruemmer F."/>
            <person name="Labrenz M."/>
            <person name="Spormann A.M."/>
            <person name="Op Den Camp H."/>
            <person name="Overmann J."/>
            <person name="Amann R."/>
            <person name="Jetten M.S.M."/>
            <person name="Mascher T."/>
            <person name="Medema M.H."/>
            <person name="Devos D.P."/>
            <person name="Kaster A.-K."/>
            <person name="Ovreas L."/>
            <person name="Rohde M."/>
            <person name="Galperin M.Y."/>
            <person name="Jogler C."/>
        </authorList>
    </citation>
    <scope>NUCLEOTIDE SEQUENCE [LARGE SCALE GENOMIC DNA]</scope>
    <source>
        <strain evidence="3 4">Pla100</strain>
    </source>
</reference>
<dbReference type="EMBL" id="SJPM01000002">
    <property type="protein sequence ID" value="TWU01910.1"/>
    <property type="molecule type" value="Genomic_DNA"/>
</dbReference>
<keyword evidence="3" id="KW-0378">Hydrolase</keyword>
<feature type="domain" description="FHA" evidence="1">
    <location>
        <begin position="35"/>
        <end position="84"/>
    </location>
</feature>
<comment type="caution">
    <text evidence="3">The sequence shown here is derived from an EMBL/GenBank/DDBJ whole genome shotgun (WGS) entry which is preliminary data.</text>
</comment>
<dbReference type="PANTHER" id="PTHR33121">
    <property type="entry name" value="CYCLIC DI-GMP PHOSPHODIESTERASE PDEF"/>
    <property type="match status" value="1"/>
</dbReference>
<accession>A0A5C6AQB4</accession>
<evidence type="ECO:0000313" key="3">
    <source>
        <dbReference type="EMBL" id="TWU01910.1"/>
    </source>
</evidence>
<dbReference type="InterPro" id="IPR000253">
    <property type="entry name" value="FHA_dom"/>
</dbReference>
<dbReference type="RefSeq" id="WP_197167765.1">
    <property type="nucleotide sequence ID" value="NZ_SJPM01000002.1"/>
</dbReference>
<feature type="domain" description="EAL" evidence="2">
    <location>
        <begin position="123"/>
        <end position="369"/>
    </location>
</feature>